<keyword evidence="1" id="KW-1133">Transmembrane helix</keyword>
<proteinExistence type="predicted"/>
<evidence type="ECO:0000313" key="2">
    <source>
        <dbReference type="EMBL" id="PRH84451.1"/>
    </source>
</evidence>
<gene>
    <name evidence="2" type="ORF">C5L14_26735</name>
</gene>
<comment type="caution">
    <text evidence="2">The sequence shown here is derived from an EMBL/GenBank/DDBJ whole genome shotgun (WGS) entry which is preliminary data.</text>
</comment>
<feature type="transmembrane region" description="Helical" evidence="1">
    <location>
        <begin position="91"/>
        <end position="112"/>
    </location>
</feature>
<feature type="transmembrane region" description="Helical" evidence="1">
    <location>
        <begin position="187"/>
        <end position="205"/>
    </location>
</feature>
<evidence type="ECO:0000256" key="1">
    <source>
        <dbReference type="SAM" id="Phobius"/>
    </source>
</evidence>
<feature type="transmembrane region" description="Helical" evidence="1">
    <location>
        <begin position="158"/>
        <end position="175"/>
    </location>
</feature>
<dbReference type="Pfam" id="PF06532">
    <property type="entry name" value="NrsF"/>
    <property type="match status" value="1"/>
</dbReference>
<keyword evidence="1" id="KW-0472">Membrane</keyword>
<dbReference type="EMBL" id="PUEJ01000013">
    <property type="protein sequence ID" value="PRH84451.1"/>
    <property type="molecule type" value="Genomic_DNA"/>
</dbReference>
<feature type="transmembrane region" description="Helical" evidence="1">
    <location>
        <begin position="20"/>
        <end position="43"/>
    </location>
</feature>
<accession>A0A2S9Q529</accession>
<dbReference type="Proteomes" id="UP000237682">
    <property type="component" value="Unassembled WGS sequence"/>
</dbReference>
<sequence length="211" mass="22165">MKTDDLINAISEDAPVGWSLGRAFGLAVIVGTALSAVIFFVGFRPRPDIAAAAETWRFLFKFVVTASLAVSACGLILRLVRPGARSGGWRLALVIAPLLLIGAVVVELVVMPSATWGTRWVGVNARYCLMLIPLLALGPLACMLYALRQGAPENPGRAGAVAGLAASGIAATLYASHCVDDSPLFVATWYSLAAGLVTVAGYVAGRRLLRW</sequence>
<name>A0A2S9Q529_9HYPH</name>
<dbReference type="RefSeq" id="WP_105865109.1">
    <property type="nucleotide sequence ID" value="NZ_PUEJ01000013.1"/>
</dbReference>
<reference evidence="2 3" key="1">
    <citation type="submission" date="2018-02" db="EMBL/GenBank/DDBJ databases">
        <title>Whole genome sequencing of endophytic bacterium.</title>
        <authorList>
            <person name="Eedara R."/>
            <person name="Podile A.R."/>
        </authorList>
    </citation>
    <scope>NUCLEOTIDE SEQUENCE [LARGE SCALE GENOMIC DNA]</scope>
    <source>
        <strain evidence="2 3">RP1T</strain>
    </source>
</reference>
<evidence type="ECO:0000313" key="3">
    <source>
        <dbReference type="Proteomes" id="UP000237682"/>
    </source>
</evidence>
<dbReference type="InterPro" id="IPR009495">
    <property type="entry name" value="NrsF"/>
</dbReference>
<dbReference type="AlphaFoldDB" id="A0A2S9Q529"/>
<dbReference type="OrthoDB" id="9816468at2"/>
<protein>
    <submittedName>
        <fullName evidence="2">DUF1109 domain-containing protein</fullName>
    </submittedName>
</protein>
<organism evidence="2 3">
    <name type="scientific">Labrys okinawensis</name>
    <dbReference type="NCBI Taxonomy" id="346911"/>
    <lineage>
        <taxon>Bacteria</taxon>
        <taxon>Pseudomonadati</taxon>
        <taxon>Pseudomonadota</taxon>
        <taxon>Alphaproteobacteria</taxon>
        <taxon>Hyphomicrobiales</taxon>
        <taxon>Xanthobacteraceae</taxon>
        <taxon>Labrys</taxon>
    </lineage>
</organism>
<keyword evidence="1" id="KW-0812">Transmembrane</keyword>
<feature type="transmembrane region" description="Helical" evidence="1">
    <location>
        <begin position="124"/>
        <end position="146"/>
    </location>
</feature>
<keyword evidence="3" id="KW-1185">Reference proteome</keyword>
<feature type="transmembrane region" description="Helical" evidence="1">
    <location>
        <begin position="58"/>
        <end position="79"/>
    </location>
</feature>